<proteinExistence type="predicted"/>
<sequence length="115" mass="13145">MGAEDFSFYSQHIPVVFFMIRAKNDMMKSGIPLHLPYLVLDEQVLPLGASLHAAVAISYLAQQHYFVSKVSMEKGSDWELEVAIEEETEPTTWARAKNDKVVFMRVMRALSRESH</sequence>
<dbReference type="SUPFAM" id="SSF53187">
    <property type="entry name" value="Zn-dependent exopeptidases"/>
    <property type="match status" value="1"/>
</dbReference>
<dbReference type="AlphaFoldDB" id="A0A5D3D8C0"/>
<dbReference type="EMBL" id="SSTD01006538">
    <property type="protein sequence ID" value="TYK19792.1"/>
    <property type="molecule type" value="Genomic_DNA"/>
</dbReference>
<dbReference type="InterPro" id="IPR017439">
    <property type="entry name" value="Amidohydrolase"/>
</dbReference>
<evidence type="ECO:0000313" key="1">
    <source>
        <dbReference type="EMBL" id="TYK19792.1"/>
    </source>
</evidence>
<dbReference type="Gene3D" id="3.40.630.10">
    <property type="entry name" value="Zn peptidases"/>
    <property type="match status" value="1"/>
</dbReference>
<dbReference type="Proteomes" id="UP000321947">
    <property type="component" value="Unassembled WGS sequence"/>
</dbReference>
<comment type="caution">
    <text evidence="1">The sequence shown here is derived from an EMBL/GenBank/DDBJ whole genome shotgun (WGS) entry which is preliminary data.</text>
</comment>
<protein>
    <submittedName>
        <fullName evidence="1">IAA-amino acid hydrolase ILR1-like 3</fullName>
    </submittedName>
</protein>
<accession>A0A5D3D8C0</accession>
<keyword evidence="1" id="KW-0378">Hydrolase</keyword>
<dbReference type="GO" id="GO:0005783">
    <property type="term" value="C:endoplasmic reticulum"/>
    <property type="evidence" value="ECO:0007669"/>
    <property type="project" value="TreeGrafter"/>
</dbReference>
<gene>
    <name evidence="1" type="ORF">E5676_scaffold307G00180</name>
</gene>
<name>A0A5D3D8C0_CUCMM</name>
<dbReference type="PANTHER" id="PTHR11014:SF63">
    <property type="entry name" value="METALLOPEPTIDASE, PUTATIVE (AFU_ORTHOLOGUE AFUA_6G09600)-RELATED"/>
    <property type="match status" value="1"/>
</dbReference>
<evidence type="ECO:0000313" key="2">
    <source>
        <dbReference type="Proteomes" id="UP000321947"/>
    </source>
</evidence>
<dbReference type="PANTHER" id="PTHR11014">
    <property type="entry name" value="PEPTIDASE M20 FAMILY MEMBER"/>
    <property type="match status" value="1"/>
</dbReference>
<dbReference type="GO" id="GO:0009850">
    <property type="term" value="P:auxin metabolic process"/>
    <property type="evidence" value="ECO:0007669"/>
    <property type="project" value="TreeGrafter"/>
</dbReference>
<reference evidence="1 2" key="1">
    <citation type="submission" date="2019-08" db="EMBL/GenBank/DDBJ databases">
        <title>Draft genome sequences of two oriental melons (Cucumis melo L. var makuwa).</title>
        <authorList>
            <person name="Kwon S.-Y."/>
        </authorList>
    </citation>
    <scope>NUCLEOTIDE SEQUENCE [LARGE SCALE GENOMIC DNA]</scope>
    <source>
        <strain evidence="2">cv. Chang Bougi</strain>
        <tissue evidence="1">Leaf</tissue>
    </source>
</reference>
<organism evidence="1 2">
    <name type="scientific">Cucumis melo var. makuwa</name>
    <name type="common">Oriental melon</name>
    <dbReference type="NCBI Taxonomy" id="1194695"/>
    <lineage>
        <taxon>Eukaryota</taxon>
        <taxon>Viridiplantae</taxon>
        <taxon>Streptophyta</taxon>
        <taxon>Embryophyta</taxon>
        <taxon>Tracheophyta</taxon>
        <taxon>Spermatophyta</taxon>
        <taxon>Magnoliopsida</taxon>
        <taxon>eudicotyledons</taxon>
        <taxon>Gunneridae</taxon>
        <taxon>Pentapetalae</taxon>
        <taxon>rosids</taxon>
        <taxon>fabids</taxon>
        <taxon>Cucurbitales</taxon>
        <taxon>Cucurbitaceae</taxon>
        <taxon>Benincaseae</taxon>
        <taxon>Cucumis</taxon>
    </lineage>
</organism>
<dbReference type="GO" id="GO:0010179">
    <property type="term" value="F:IAA-Ala conjugate hydrolase activity"/>
    <property type="evidence" value="ECO:0007669"/>
    <property type="project" value="TreeGrafter"/>
</dbReference>